<feature type="compositionally biased region" description="Low complexity" evidence="1">
    <location>
        <begin position="128"/>
        <end position="137"/>
    </location>
</feature>
<proteinExistence type="predicted"/>
<reference evidence="2 3" key="1">
    <citation type="submission" date="2016-08" db="EMBL/GenBank/DDBJ databases">
        <title>Whole genome shotgun sequence of Pichia membranifaciens KS47-1.</title>
        <authorList>
            <person name="Konishi M."/>
            <person name="Ishida M."/>
            <person name="Arakawa T."/>
            <person name="Kato Y."/>
            <person name="Horiuchi J."/>
        </authorList>
    </citation>
    <scope>NUCLEOTIDE SEQUENCE [LARGE SCALE GENOMIC DNA]</scope>
    <source>
        <strain evidence="2 3">KS47-1</strain>
    </source>
</reference>
<keyword evidence="3" id="KW-1185">Reference proteome</keyword>
<dbReference type="Pfam" id="PF02358">
    <property type="entry name" value="Trehalose_PPase"/>
    <property type="match status" value="1"/>
</dbReference>
<dbReference type="InterPro" id="IPR003337">
    <property type="entry name" value="Trehalose_PPase"/>
</dbReference>
<dbReference type="Gene3D" id="3.40.50.2000">
    <property type="entry name" value="Glycogen Phosphorylase B"/>
    <property type="match status" value="2"/>
</dbReference>
<dbReference type="PANTHER" id="PTHR10788">
    <property type="entry name" value="TREHALOSE-6-PHOSPHATE SYNTHASE"/>
    <property type="match status" value="1"/>
</dbReference>
<name>A0A1Q2YE46_9ASCO</name>
<evidence type="ECO:0000313" key="3">
    <source>
        <dbReference type="Proteomes" id="UP000186136"/>
    </source>
</evidence>
<dbReference type="GO" id="GO:0005992">
    <property type="term" value="P:trehalose biosynthetic process"/>
    <property type="evidence" value="ECO:0007669"/>
    <property type="project" value="InterPro"/>
</dbReference>
<organism evidence="2 3">
    <name type="scientific">Pichia membranifaciens</name>
    <dbReference type="NCBI Taxonomy" id="4926"/>
    <lineage>
        <taxon>Eukaryota</taxon>
        <taxon>Fungi</taxon>
        <taxon>Dikarya</taxon>
        <taxon>Ascomycota</taxon>
        <taxon>Saccharomycotina</taxon>
        <taxon>Pichiomycetes</taxon>
        <taxon>Pichiales</taxon>
        <taxon>Pichiaceae</taxon>
        <taxon>Pichia</taxon>
    </lineage>
</organism>
<protein>
    <submittedName>
        <fullName evidence="2">Uncharacterized protein</fullName>
    </submittedName>
</protein>
<comment type="caution">
    <text evidence="2">The sequence shown here is derived from an EMBL/GenBank/DDBJ whole genome shotgun (WGS) entry which is preliminary data.</text>
</comment>
<dbReference type="GO" id="GO:0003825">
    <property type="term" value="F:alpha,alpha-trehalose-phosphate synthase (UDP-forming) activity"/>
    <property type="evidence" value="ECO:0007669"/>
    <property type="project" value="TreeGrafter"/>
</dbReference>
<dbReference type="GO" id="GO:0005829">
    <property type="term" value="C:cytosol"/>
    <property type="evidence" value="ECO:0007669"/>
    <property type="project" value="TreeGrafter"/>
</dbReference>
<dbReference type="OrthoDB" id="755951at2759"/>
<dbReference type="EMBL" id="BDGI01000042">
    <property type="protein sequence ID" value="GAV27663.1"/>
    <property type="molecule type" value="Genomic_DNA"/>
</dbReference>
<evidence type="ECO:0000313" key="2">
    <source>
        <dbReference type="EMBL" id="GAV27663.1"/>
    </source>
</evidence>
<evidence type="ECO:0000256" key="1">
    <source>
        <dbReference type="SAM" id="MobiDB-lite"/>
    </source>
</evidence>
<dbReference type="GO" id="GO:0005946">
    <property type="term" value="C:alpha,alpha-trehalose-phosphate synthase complex (UDP-forming)"/>
    <property type="evidence" value="ECO:0007669"/>
    <property type="project" value="TreeGrafter"/>
</dbReference>
<dbReference type="InterPro" id="IPR001830">
    <property type="entry name" value="Glyco_trans_20"/>
</dbReference>
<dbReference type="PANTHER" id="PTHR10788:SF15">
    <property type="entry name" value="TREHALOSE SYNTHASE COMPLEX REGULATORY SUBUNIT TPS3-RELATED"/>
    <property type="match status" value="1"/>
</dbReference>
<dbReference type="AlphaFoldDB" id="A0A1Q2YE46"/>
<gene>
    <name evidence="2" type="ORF">PMKS-001131</name>
</gene>
<dbReference type="GO" id="GO:0004805">
    <property type="term" value="F:trehalose-phosphatase activity"/>
    <property type="evidence" value="ECO:0007669"/>
    <property type="project" value="TreeGrafter"/>
</dbReference>
<feature type="region of interest" description="Disordered" evidence="1">
    <location>
        <begin position="181"/>
        <end position="206"/>
    </location>
</feature>
<sequence length="1145" mass="128859">MGGNEFLGDIFEPIRKEVPKQDINASLRRTSNLGKNDDDESNLSIIQALSHNVSSSNLSIDSNQEGYLNSSNFNGNIDDDTDSISSTSSIVVPRPKAVGALADQAPGASPSPLLSQHIPQHPHGLHASSNVSHLNNSSSQNVSVQDFFFNNPHKTKMNLSSTSLDDVNSLGNVYSSPYAEKLGPPSLAPTPSHPQAGRSPYGQLQGAPTLVKPKAMLRNVTPQPLVNEVLPKKPFLEPKLSSMRINRTHHSNLRNLKTASILSLDKKIGVGASSGETNGQPSNDDSDPLQQKNIMDTYNYDSVSGNYTDLLQNEEDEVMKITKDCNRIVPFGGFSRPHRFTDDMDDIFNTSPWKVVEFDKGNGSLINSIESARDSDLGDFTWMGTISIPSNIVPENIKADITTELEDNYNSDVIFLDDEVFQGHYKSFCKQILWPIFHYQIPDNPKSNAFENHSWKYYEELNQIYADKIAEKYKKGDIIWVHDYHLMLLPLMLRKLIPDAKIAFFLHISFPSSEVFRCLAQRKKILEGMLGADCITFQNEEYMAHFLQSSNRLLLADFNSTGVYYNNRLTTVSYNAIGLNFKHLNTQLRSNIVNNWKNLIEERWPNKKLIVSRDKIDQIRGLKEKLLAYERFLDDHPEYISETILILICVQSGSTDEDYKNELLAITERINSKTRNISIDQPVILLNQDIEFEQYLALLSEANVFIVSTLREGMNLTCHEFICASEKLHSPLILSEFVGSASVLTKGPLLSNPYNIRQVSSQIYQCLNMLDDEKIERWNSSFQQILNNDSETWVRKCLLDIENAYANSKSLQSYNTLEPLTKKVYENVLRAIPDADGKRLYVLNLDDLTANLEIHGQTIHSYQQQLIHKTLTNLSADSNNYVYIFSIFQRSELLRLYRRVPDIGLIAENGGIIKPPKSSDWFTVVDESEKAWIPTVVDIIKAFCERLPGSYYEVEECTVMFHTETTINIDKDYKNGLIGDLITHINELFEKEFNVHASLKSGILIVKEMNLITRALEFIMEQNKGNENLQKLPSTASAFTSPVFQARGSSITHSPGPISPIELTKTSSSGLASNSSLKCYDFIFACGATTQIDEEIFSYFNSITEYSDSVEVGDIVTVCVGQTGKSRTCAKYSLKGINNLINLLN</sequence>
<dbReference type="CDD" id="cd03788">
    <property type="entry name" value="GT20_TPS"/>
    <property type="match status" value="1"/>
</dbReference>
<accession>A0A1Q2YE46</accession>
<dbReference type="Proteomes" id="UP000186136">
    <property type="component" value="Unassembled WGS sequence"/>
</dbReference>
<dbReference type="Pfam" id="PF00982">
    <property type="entry name" value="Glyco_transf_20"/>
    <property type="match status" value="1"/>
</dbReference>
<dbReference type="SUPFAM" id="SSF53756">
    <property type="entry name" value="UDP-Glycosyltransferase/glycogen phosphorylase"/>
    <property type="match status" value="1"/>
</dbReference>
<feature type="region of interest" description="Disordered" evidence="1">
    <location>
        <begin position="101"/>
        <end position="137"/>
    </location>
</feature>